<comment type="caution">
    <text evidence="10">The sequence shown here is derived from an EMBL/GenBank/DDBJ whole genome shotgun (WGS) entry which is preliminary data.</text>
</comment>
<dbReference type="Gene3D" id="3.40.50.300">
    <property type="entry name" value="P-loop containing nucleotide triphosphate hydrolases"/>
    <property type="match status" value="1"/>
</dbReference>
<dbReference type="Pfam" id="PF00005">
    <property type="entry name" value="ABC_tran"/>
    <property type="match status" value="1"/>
</dbReference>
<dbReference type="EMBL" id="AKIJ01000004">
    <property type="protein sequence ID" value="KFG25601.1"/>
    <property type="molecule type" value="Genomic_DNA"/>
</dbReference>
<feature type="transmembrane region" description="Helical" evidence="8">
    <location>
        <begin position="395"/>
        <end position="414"/>
    </location>
</feature>
<feature type="transmembrane region" description="Helical" evidence="8">
    <location>
        <begin position="565"/>
        <end position="589"/>
    </location>
</feature>
<keyword evidence="11" id="KW-1185">Reference proteome</keyword>
<name>A0A086J0D3_NEMA1</name>
<evidence type="ECO:0000256" key="4">
    <source>
        <dbReference type="ARBA" id="ARBA00022741"/>
    </source>
</evidence>
<keyword evidence="3 8" id="KW-0812">Transmembrane</keyword>
<dbReference type="PROSITE" id="PS50893">
    <property type="entry name" value="ABC_TRANSPORTER_2"/>
    <property type="match status" value="1"/>
</dbReference>
<accession>A0A086J0D3</accession>
<dbReference type="PANTHER" id="PTHR48041:SF91">
    <property type="entry name" value="ABC TRANSPORTER G FAMILY MEMBER 28"/>
    <property type="match status" value="1"/>
</dbReference>
<feature type="non-terminal residue" evidence="10">
    <location>
        <position position="1"/>
    </location>
</feature>
<feature type="transmembrane region" description="Helical" evidence="8">
    <location>
        <begin position="640"/>
        <end position="658"/>
    </location>
</feature>
<gene>
    <name evidence="10" type="ORF">NESG_01579</name>
</gene>
<feature type="domain" description="ABC transporter" evidence="9">
    <location>
        <begin position="52"/>
        <end position="283"/>
    </location>
</feature>
<keyword evidence="5" id="KW-0067">ATP-binding</keyword>
<evidence type="ECO:0000256" key="3">
    <source>
        <dbReference type="ARBA" id="ARBA00022692"/>
    </source>
</evidence>
<dbReference type="GO" id="GO:0016020">
    <property type="term" value="C:membrane"/>
    <property type="evidence" value="ECO:0007669"/>
    <property type="project" value="UniProtKB-SubCell"/>
</dbReference>
<feature type="transmembrane region" description="Helical" evidence="8">
    <location>
        <begin position="358"/>
        <end position="380"/>
    </location>
</feature>
<dbReference type="PANTHER" id="PTHR48041">
    <property type="entry name" value="ABC TRANSPORTER G FAMILY MEMBER 28"/>
    <property type="match status" value="1"/>
</dbReference>
<feature type="transmembrane region" description="Helical" evidence="8">
    <location>
        <begin position="444"/>
        <end position="469"/>
    </location>
</feature>
<keyword evidence="2" id="KW-0813">Transport</keyword>
<dbReference type="AlphaFoldDB" id="A0A086J0D3"/>
<reference evidence="10 11" key="1">
    <citation type="journal article" date="2014" name="Genome Announc.">
        <title>Genome Sequence of the Microsporidian Species Nematocida sp1 Strain ERTm6 (ATCC PRA-372).</title>
        <authorList>
            <person name="Bakowski M.A."/>
            <person name="Priest M."/>
            <person name="Young S."/>
            <person name="Cuomo C.A."/>
            <person name="Troemel E.R."/>
        </authorList>
    </citation>
    <scope>NUCLEOTIDE SEQUENCE [LARGE SCALE GENOMIC DNA]</scope>
    <source>
        <strain evidence="10 11">ERTm6</strain>
    </source>
</reference>
<dbReference type="SUPFAM" id="SSF52540">
    <property type="entry name" value="P-loop containing nucleoside triphosphate hydrolases"/>
    <property type="match status" value="1"/>
</dbReference>
<keyword evidence="4" id="KW-0547">Nucleotide-binding</keyword>
<evidence type="ECO:0000256" key="6">
    <source>
        <dbReference type="ARBA" id="ARBA00022989"/>
    </source>
</evidence>
<proteinExistence type="predicted"/>
<comment type="subcellular location">
    <subcellularLocation>
        <location evidence="1">Membrane</location>
        <topology evidence="1">Multi-pass membrane protein</topology>
    </subcellularLocation>
</comment>
<evidence type="ECO:0000313" key="10">
    <source>
        <dbReference type="EMBL" id="KFG25601.1"/>
    </source>
</evidence>
<dbReference type="GO" id="GO:0042626">
    <property type="term" value="F:ATPase-coupled transmembrane transporter activity"/>
    <property type="evidence" value="ECO:0007669"/>
    <property type="project" value="TreeGrafter"/>
</dbReference>
<sequence length="795" mass="90624">VYKYSKIKKNMENLNITDKKNEHTEIDIGNLPIEDIEMNSIAEEGKSSSILMKMDKYERVTEKGVPLLKRVSFSLPEGKMTALLGLSGDGKSTLMDGMAGLCSPSHKTYGEVYVKGKRGVLEKRKAEEWFSRVNYTQQSMIEYKKIPAYDVLCSIAKCCGKKVQEVDDYMSMLRISKVKKVHFNNLSGGEQRRAMVIAGLLAQKDLNIWDEPLTGLDSEMARVILSIMKKSQSTNLVTVHQISEDLMKRFDHVILMHKSTIIYSGPAGEIQKYFTEKGIEFPADAFYVNYLMQLCAENSDNHTDIKNIEIFNTLANEILHSSCGENAGENVLFTRKQLKLSFTRIMEILKRSLYMDRLFKGSSIVFCIFFTILFSIMFSIRKLSLLGNCKKINDFYSIALGVNVSSAIFIPKALELAKQRIAEHSDMESYFVYLSSVHKMMANAAWISILTSVFNPLIFMVGCVGGLIFPSKLLDIDFNRRCRSNIQGKQFTAGDFMGAIITDVLLKSTAVIFVIFVVVYIICVNQTDESISTVMTIGHTIPIVLLLFTSIIIGMYSIIMNFSPIPLKLFSLIGILYIFIFQIVPSFIFNNMIPTNSKLADTQFNYSMSIFTSENIELIRECIDKSNMFFSNISDNKKKMVLAFANLVFMLSRVFILLDPSLFFNQILEKVALYLNMLTMGTEAGPKSYKVFAKWYAHFYRYFNYQVSELNADIDELNMKRHKHYLKKLVNGVSSYSDGLLGCDPHEVLNNEDSLIGISIWRLMWSILKFWVFPGIVLIAVSLYTYRRMQPKIRS</sequence>
<dbReference type="GO" id="GO:0016887">
    <property type="term" value="F:ATP hydrolysis activity"/>
    <property type="evidence" value="ECO:0007669"/>
    <property type="project" value="InterPro"/>
</dbReference>
<dbReference type="InterPro" id="IPR050352">
    <property type="entry name" value="ABCG_transporters"/>
</dbReference>
<evidence type="ECO:0000313" key="11">
    <source>
        <dbReference type="Proteomes" id="UP000054524"/>
    </source>
</evidence>
<dbReference type="SMART" id="SM00382">
    <property type="entry name" value="AAA"/>
    <property type="match status" value="1"/>
</dbReference>
<dbReference type="InterPro" id="IPR017871">
    <property type="entry name" value="ABC_transporter-like_CS"/>
</dbReference>
<dbReference type="InterPro" id="IPR027417">
    <property type="entry name" value="P-loop_NTPase"/>
</dbReference>
<protein>
    <recommendedName>
        <fullName evidence="9">ABC transporter domain-containing protein</fullName>
    </recommendedName>
</protein>
<keyword evidence="6 8" id="KW-1133">Transmembrane helix</keyword>
<dbReference type="RefSeq" id="XP_052904156.1">
    <property type="nucleotide sequence ID" value="XM_053049206.1"/>
</dbReference>
<evidence type="ECO:0000256" key="7">
    <source>
        <dbReference type="ARBA" id="ARBA00023136"/>
    </source>
</evidence>
<keyword evidence="7 8" id="KW-0472">Membrane</keyword>
<feature type="transmembrane region" description="Helical" evidence="8">
    <location>
        <begin position="504"/>
        <end position="524"/>
    </location>
</feature>
<evidence type="ECO:0000259" key="9">
    <source>
        <dbReference type="PROSITE" id="PS50893"/>
    </source>
</evidence>
<dbReference type="GO" id="GO:0005524">
    <property type="term" value="F:ATP binding"/>
    <property type="evidence" value="ECO:0007669"/>
    <property type="project" value="UniProtKB-KW"/>
</dbReference>
<feature type="transmembrane region" description="Helical" evidence="8">
    <location>
        <begin position="763"/>
        <end position="786"/>
    </location>
</feature>
<feature type="transmembrane region" description="Helical" evidence="8">
    <location>
        <begin position="536"/>
        <end position="559"/>
    </location>
</feature>
<dbReference type="Proteomes" id="UP000054524">
    <property type="component" value="Unassembled WGS sequence"/>
</dbReference>
<evidence type="ECO:0000256" key="5">
    <source>
        <dbReference type="ARBA" id="ARBA00022840"/>
    </source>
</evidence>
<evidence type="ECO:0000256" key="1">
    <source>
        <dbReference type="ARBA" id="ARBA00004141"/>
    </source>
</evidence>
<dbReference type="InterPro" id="IPR003593">
    <property type="entry name" value="AAA+_ATPase"/>
</dbReference>
<dbReference type="PROSITE" id="PS00211">
    <property type="entry name" value="ABC_TRANSPORTER_1"/>
    <property type="match status" value="1"/>
</dbReference>
<dbReference type="GeneID" id="77676552"/>
<dbReference type="InterPro" id="IPR003439">
    <property type="entry name" value="ABC_transporter-like_ATP-bd"/>
</dbReference>
<organism evidence="10 11">
    <name type="scientific">Nematocida ausubeli (strain ATCC PRA-371 / ERTm2)</name>
    <name type="common">Nematode killer fungus</name>
    <dbReference type="NCBI Taxonomy" id="1913371"/>
    <lineage>
        <taxon>Eukaryota</taxon>
        <taxon>Fungi</taxon>
        <taxon>Fungi incertae sedis</taxon>
        <taxon>Microsporidia</taxon>
        <taxon>Nematocida</taxon>
    </lineage>
</organism>
<evidence type="ECO:0000256" key="2">
    <source>
        <dbReference type="ARBA" id="ARBA00022448"/>
    </source>
</evidence>
<dbReference type="HOGENOM" id="CLU_020642_0_0_1"/>
<evidence type="ECO:0000256" key="8">
    <source>
        <dbReference type="SAM" id="Phobius"/>
    </source>
</evidence>